<dbReference type="PANTHER" id="PTHR46027:SF1">
    <property type="entry name" value="PEROXISOMAL TARGETING SIGNAL 2 RECEPTOR"/>
    <property type="match status" value="1"/>
</dbReference>
<accession>A0A8H3LRX6</accession>
<keyword evidence="7" id="KW-0653">Protein transport</keyword>
<evidence type="ECO:0000256" key="7">
    <source>
        <dbReference type="ARBA" id="ARBA00022927"/>
    </source>
</evidence>
<dbReference type="AlphaFoldDB" id="A0A8H3LRX6"/>
<feature type="repeat" description="WD" evidence="11">
    <location>
        <begin position="145"/>
        <end position="187"/>
    </location>
</feature>
<gene>
    <name evidence="13" type="ORF">RCL2_001877300</name>
</gene>
<dbReference type="CDD" id="cd00200">
    <property type="entry name" value="WD40"/>
    <property type="match status" value="1"/>
</dbReference>
<sequence>MLKFRTQGYNGYSLQFSPFFENKIACATSANFGLVGNGKLFILNTGVGPGGIDVERIYDTQDGLFDCSWSEINENQIVTASGDGSIKLWDITLTELPIQNWHEHSREVFSVQWNLIKKDTFVSGSWDHSIKLWAPDRPQSLTTFNVEHTNCVYNTIWSPYNSDLFGSASGDQTIKIWDVKLPHSIQTIIAHPGFEILSMDWNKYQENMIITASTDKSIKVWDLRRSDRELLCLRGHEYAVRRVKCSPHNGNIIASASYDMTMRLWDISRQNNPLMEVYDGHTEFVLGLDFNLYIEGQIATCAWDENIHIFQPLALSEIERDRRFFQFQQKYLNLSNSSFVLLVRMWSLVYTTYQHFGSHYIIVDIIN</sequence>
<dbReference type="GO" id="GO:0005782">
    <property type="term" value="C:peroxisomal matrix"/>
    <property type="evidence" value="ECO:0007669"/>
    <property type="project" value="UniProtKB-SubCell"/>
</dbReference>
<dbReference type="PANTHER" id="PTHR46027">
    <property type="entry name" value="PEROXISOMAL TARGETING SIGNAL 2 RECEPTOR"/>
    <property type="match status" value="1"/>
</dbReference>
<evidence type="ECO:0000256" key="3">
    <source>
        <dbReference type="ARBA" id="ARBA00022448"/>
    </source>
</evidence>
<dbReference type="Proteomes" id="UP000615446">
    <property type="component" value="Unassembled WGS sequence"/>
</dbReference>
<dbReference type="InterPro" id="IPR019775">
    <property type="entry name" value="WD40_repeat_CS"/>
</dbReference>
<dbReference type="InterPro" id="IPR001680">
    <property type="entry name" value="WD40_rpt"/>
</dbReference>
<dbReference type="EMBL" id="BLAL01000208">
    <property type="protein sequence ID" value="GES91974.1"/>
    <property type="molecule type" value="Genomic_DNA"/>
</dbReference>
<comment type="caution">
    <text evidence="13">The sequence shown here is derived from an EMBL/GenBank/DDBJ whole genome shotgun (WGS) entry which is preliminary data.</text>
</comment>
<dbReference type="PRINTS" id="PR00320">
    <property type="entry name" value="GPROTEINBRPT"/>
</dbReference>
<evidence type="ECO:0000313" key="14">
    <source>
        <dbReference type="Proteomes" id="UP000615446"/>
    </source>
</evidence>
<evidence type="ECO:0000259" key="12">
    <source>
        <dbReference type="Pfam" id="PF23609"/>
    </source>
</evidence>
<comment type="similarity">
    <text evidence="9">Belongs to the WD repeat peroxin-7 family.</text>
</comment>
<keyword evidence="3" id="KW-0813">Transport</keyword>
<keyword evidence="4" id="KW-0963">Cytoplasm</keyword>
<dbReference type="SUPFAM" id="SSF50978">
    <property type="entry name" value="WD40 repeat-like"/>
    <property type="match status" value="1"/>
</dbReference>
<evidence type="ECO:0000256" key="10">
    <source>
        <dbReference type="ARBA" id="ARBA00032565"/>
    </source>
</evidence>
<evidence type="ECO:0000256" key="8">
    <source>
        <dbReference type="ARBA" id="ARBA00023140"/>
    </source>
</evidence>
<dbReference type="Pfam" id="PF23609">
    <property type="entry name" value="Beta-prop_EIPR1"/>
    <property type="match status" value="1"/>
</dbReference>
<dbReference type="GO" id="GO:0005829">
    <property type="term" value="C:cytosol"/>
    <property type="evidence" value="ECO:0007669"/>
    <property type="project" value="UniProtKB-SubCell"/>
</dbReference>
<organism evidence="13 14">
    <name type="scientific">Rhizophagus clarus</name>
    <dbReference type="NCBI Taxonomy" id="94130"/>
    <lineage>
        <taxon>Eukaryota</taxon>
        <taxon>Fungi</taxon>
        <taxon>Fungi incertae sedis</taxon>
        <taxon>Mucoromycota</taxon>
        <taxon>Glomeromycotina</taxon>
        <taxon>Glomeromycetes</taxon>
        <taxon>Glomerales</taxon>
        <taxon>Glomeraceae</taxon>
        <taxon>Rhizophagus</taxon>
    </lineage>
</organism>
<keyword evidence="5 11" id="KW-0853">WD repeat</keyword>
<dbReference type="InterPro" id="IPR015943">
    <property type="entry name" value="WD40/YVTN_repeat-like_dom_sf"/>
</dbReference>
<dbReference type="InterPro" id="IPR036322">
    <property type="entry name" value="WD40_repeat_dom_sf"/>
</dbReference>
<name>A0A8H3LRX6_9GLOM</name>
<dbReference type="GO" id="GO:0016558">
    <property type="term" value="P:protein import into peroxisome matrix"/>
    <property type="evidence" value="ECO:0007669"/>
    <property type="project" value="InterPro"/>
</dbReference>
<protein>
    <recommendedName>
        <fullName evidence="10">Peroxin-7</fullName>
    </recommendedName>
</protein>
<reference evidence="13" key="1">
    <citation type="submission" date="2019-10" db="EMBL/GenBank/DDBJ databases">
        <title>Conservation and host-specific expression of non-tandemly repeated heterogenous ribosome RNA gene in arbuscular mycorrhizal fungi.</title>
        <authorList>
            <person name="Maeda T."/>
            <person name="Kobayashi Y."/>
            <person name="Nakagawa T."/>
            <person name="Ezawa T."/>
            <person name="Yamaguchi K."/>
            <person name="Bino T."/>
            <person name="Nishimoto Y."/>
            <person name="Shigenobu S."/>
            <person name="Kawaguchi M."/>
        </authorList>
    </citation>
    <scope>NUCLEOTIDE SEQUENCE</scope>
    <source>
        <strain evidence="13">HR1</strain>
    </source>
</reference>
<dbReference type="OrthoDB" id="273771at2759"/>
<evidence type="ECO:0000256" key="11">
    <source>
        <dbReference type="PROSITE-ProRule" id="PRU00221"/>
    </source>
</evidence>
<evidence type="ECO:0000256" key="2">
    <source>
        <dbReference type="ARBA" id="ARBA00004514"/>
    </source>
</evidence>
<keyword evidence="8" id="KW-0576">Peroxisome</keyword>
<evidence type="ECO:0000256" key="1">
    <source>
        <dbReference type="ARBA" id="ARBA00004253"/>
    </source>
</evidence>
<evidence type="ECO:0000256" key="5">
    <source>
        <dbReference type="ARBA" id="ARBA00022574"/>
    </source>
</evidence>
<dbReference type="InterPro" id="IPR044536">
    <property type="entry name" value="PEX7"/>
</dbReference>
<dbReference type="Pfam" id="PF00400">
    <property type="entry name" value="WD40"/>
    <property type="match status" value="2"/>
</dbReference>
<evidence type="ECO:0000256" key="9">
    <source>
        <dbReference type="ARBA" id="ARBA00024017"/>
    </source>
</evidence>
<comment type="subcellular location">
    <subcellularLocation>
        <location evidence="2">Cytoplasm</location>
        <location evidence="2">Cytosol</location>
    </subcellularLocation>
    <subcellularLocation>
        <location evidence="1">Peroxisome matrix</location>
    </subcellularLocation>
</comment>
<proteinExistence type="inferred from homology"/>
<evidence type="ECO:0000256" key="6">
    <source>
        <dbReference type="ARBA" id="ARBA00022737"/>
    </source>
</evidence>
<dbReference type="SMART" id="SM00320">
    <property type="entry name" value="WD40"/>
    <property type="match status" value="6"/>
</dbReference>
<dbReference type="PROSITE" id="PS50294">
    <property type="entry name" value="WD_REPEATS_REGION"/>
    <property type="match status" value="1"/>
</dbReference>
<dbReference type="InterPro" id="IPR020472">
    <property type="entry name" value="WD40_PAC1"/>
</dbReference>
<dbReference type="PROSITE" id="PS50082">
    <property type="entry name" value="WD_REPEATS_2"/>
    <property type="match status" value="5"/>
</dbReference>
<dbReference type="GO" id="GO:0005053">
    <property type="term" value="F:peroxisome matrix targeting signal-2 binding"/>
    <property type="evidence" value="ECO:0007669"/>
    <property type="project" value="InterPro"/>
</dbReference>
<evidence type="ECO:0000313" key="13">
    <source>
        <dbReference type="EMBL" id="GES91974.1"/>
    </source>
</evidence>
<dbReference type="PROSITE" id="PS00678">
    <property type="entry name" value="WD_REPEATS_1"/>
    <property type="match status" value="3"/>
</dbReference>
<feature type="domain" description="EIPR1-like beta-propeller" evidence="12">
    <location>
        <begin position="144"/>
        <end position="265"/>
    </location>
</feature>
<evidence type="ECO:0000256" key="4">
    <source>
        <dbReference type="ARBA" id="ARBA00022490"/>
    </source>
</evidence>
<feature type="repeat" description="WD" evidence="11">
    <location>
        <begin position="196"/>
        <end position="231"/>
    </location>
</feature>
<feature type="repeat" description="WD" evidence="11">
    <location>
        <begin position="233"/>
        <end position="275"/>
    </location>
</feature>
<dbReference type="InterPro" id="IPR059104">
    <property type="entry name" value="Beta-prop_EIPR1-like"/>
</dbReference>
<dbReference type="Gene3D" id="2.130.10.10">
    <property type="entry name" value="YVTN repeat-like/Quinoprotein amine dehydrogenase"/>
    <property type="match status" value="1"/>
</dbReference>
<keyword evidence="6" id="KW-0677">Repeat</keyword>
<feature type="repeat" description="WD" evidence="11">
    <location>
        <begin position="73"/>
        <end position="91"/>
    </location>
</feature>
<feature type="repeat" description="WD" evidence="11">
    <location>
        <begin position="101"/>
        <end position="143"/>
    </location>
</feature>